<evidence type="ECO:0000256" key="3">
    <source>
        <dbReference type="ARBA" id="ARBA00012438"/>
    </source>
</evidence>
<feature type="coiled-coil region" evidence="17">
    <location>
        <begin position="1050"/>
        <end position="1089"/>
    </location>
</feature>
<evidence type="ECO:0000256" key="4">
    <source>
        <dbReference type="ARBA" id="ARBA00022475"/>
    </source>
</evidence>
<dbReference type="PROSITE" id="PS50113">
    <property type="entry name" value="PAC"/>
    <property type="match status" value="1"/>
</dbReference>
<evidence type="ECO:0000256" key="18">
    <source>
        <dbReference type="SAM" id="SignalP"/>
    </source>
</evidence>
<feature type="signal peptide" evidence="18">
    <location>
        <begin position="1"/>
        <end position="19"/>
    </location>
</feature>
<dbReference type="PROSITE" id="PS50110">
    <property type="entry name" value="RESPONSE_REGULATORY"/>
    <property type="match status" value="2"/>
</dbReference>
<dbReference type="Gene3D" id="3.40.190.10">
    <property type="entry name" value="Periplasmic binding protein-like II"/>
    <property type="match status" value="2"/>
</dbReference>
<feature type="chain" id="PRO_5013348647" description="histidine kinase" evidence="18">
    <location>
        <begin position="20"/>
        <end position="1172"/>
    </location>
</feature>
<dbReference type="SMART" id="SM00091">
    <property type="entry name" value="PAS"/>
    <property type="match status" value="1"/>
</dbReference>
<dbReference type="InterPro" id="IPR036097">
    <property type="entry name" value="HisK_dim/P_sf"/>
</dbReference>
<dbReference type="GO" id="GO:0000155">
    <property type="term" value="F:phosphorelay sensor kinase activity"/>
    <property type="evidence" value="ECO:0007669"/>
    <property type="project" value="InterPro"/>
</dbReference>
<dbReference type="EMBL" id="FZOG01000002">
    <property type="protein sequence ID" value="SNS28708.1"/>
    <property type="molecule type" value="Genomic_DNA"/>
</dbReference>
<evidence type="ECO:0000313" key="25">
    <source>
        <dbReference type="Proteomes" id="UP000242915"/>
    </source>
</evidence>
<keyword evidence="11" id="KW-1133">Transmembrane helix</keyword>
<dbReference type="GO" id="GO:0005886">
    <property type="term" value="C:plasma membrane"/>
    <property type="evidence" value="ECO:0007669"/>
    <property type="project" value="UniProtKB-SubCell"/>
</dbReference>
<keyword evidence="18" id="KW-0732">Signal</keyword>
<evidence type="ECO:0000259" key="22">
    <source>
        <dbReference type="PROSITE" id="PS50113"/>
    </source>
</evidence>
<dbReference type="PROSITE" id="PS50894">
    <property type="entry name" value="HPT"/>
    <property type="match status" value="1"/>
</dbReference>
<dbReference type="PROSITE" id="PS50109">
    <property type="entry name" value="HIS_KIN"/>
    <property type="match status" value="1"/>
</dbReference>
<comment type="subcellular location">
    <subcellularLocation>
        <location evidence="2">Cell membrane</location>
        <topology evidence="2">Multi-pass membrane protein</topology>
    </subcellularLocation>
</comment>
<dbReference type="SUPFAM" id="SSF47384">
    <property type="entry name" value="Homodimeric domain of signal transducing histidine kinase"/>
    <property type="match status" value="1"/>
</dbReference>
<dbReference type="GO" id="GO:0005524">
    <property type="term" value="F:ATP binding"/>
    <property type="evidence" value="ECO:0007669"/>
    <property type="project" value="UniProtKB-KW"/>
</dbReference>
<dbReference type="InterPro" id="IPR008207">
    <property type="entry name" value="Sig_transdc_His_kin_Hpt_dom"/>
</dbReference>
<evidence type="ECO:0000256" key="13">
    <source>
        <dbReference type="ARBA" id="ARBA00023136"/>
    </source>
</evidence>
<dbReference type="InterPro" id="IPR013656">
    <property type="entry name" value="PAS_4"/>
</dbReference>
<evidence type="ECO:0000259" key="19">
    <source>
        <dbReference type="PROSITE" id="PS50109"/>
    </source>
</evidence>
<dbReference type="CDD" id="cd01007">
    <property type="entry name" value="PBP2_BvgS_HisK_like"/>
    <property type="match status" value="1"/>
</dbReference>
<dbReference type="Pfam" id="PF00512">
    <property type="entry name" value="HisKA"/>
    <property type="match status" value="1"/>
</dbReference>
<dbReference type="SUPFAM" id="SSF53850">
    <property type="entry name" value="Periplasmic binding protein-like II"/>
    <property type="match status" value="1"/>
</dbReference>
<dbReference type="Gene3D" id="3.40.50.2300">
    <property type="match status" value="2"/>
</dbReference>
<dbReference type="CDD" id="cd00088">
    <property type="entry name" value="HPT"/>
    <property type="match status" value="1"/>
</dbReference>
<dbReference type="NCBIfam" id="TIGR00229">
    <property type="entry name" value="sensory_box"/>
    <property type="match status" value="1"/>
</dbReference>
<dbReference type="Pfam" id="PF02518">
    <property type="entry name" value="HATPase_c"/>
    <property type="match status" value="1"/>
</dbReference>
<dbReference type="Proteomes" id="UP000242915">
    <property type="component" value="Unassembled WGS sequence"/>
</dbReference>
<feature type="domain" description="PAS" evidence="21">
    <location>
        <begin position="308"/>
        <end position="362"/>
    </location>
</feature>
<dbReference type="SUPFAM" id="SSF52172">
    <property type="entry name" value="CheY-like"/>
    <property type="match status" value="2"/>
</dbReference>
<keyword evidence="14" id="KW-0131">Cell cycle</keyword>
<dbReference type="PROSITE" id="PS50112">
    <property type="entry name" value="PAS"/>
    <property type="match status" value="1"/>
</dbReference>
<dbReference type="SMART" id="SM00062">
    <property type="entry name" value="PBPb"/>
    <property type="match status" value="1"/>
</dbReference>
<dbReference type="Gene3D" id="1.20.120.160">
    <property type="entry name" value="HPT domain"/>
    <property type="match status" value="1"/>
</dbReference>
<dbReference type="CDD" id="cd17546">
    <property type="entry name" value="REC_hyHK_CKI1_RcsC-like"/>
    <property type="match status" value="2"/>
</dbReference>
<dbReference type="PANTHER" id="PTHR45339:SF1">
    <property type="entry name" value="HYBRID SIGNAL TRANSDUCTION HISTIDINE KINASE J"/>
    <property type="match status" value="1"/>
</dbReference>
<evidence type="ECO:0000256" key="6">
    <source>
        <dbReference type="ARBA" id="ARBA00022679"/>
    </source>
</evidence>
<evidence type="ECO:0000256" key="10">
    <source>
        <dbReference type="ARBA" id="ARBA00022840"/>
    </source>
</evidence>
<organism evidence="24 25">
    <name type="scientific">Pseudomonas segetis</name>
    <dbReference type="NCBI Taxonomy" id="298908"/>
    <lineage>
        <taxon>Bacteria</taxon>
        <taxon>Pseudomonadati</taxon>
        <taxon>Pseudomonadota</taxon>
        <taxon>Gammaproteobacteria</taxon>
        <taxon>Pseudomonadales</taxon>
        <taxon>Pseudomonadaceae</taxon>
        <taxon>Pseudomonas</taxon>
    </lineage>
</organism>
<proteinExistence type="predicted"/>
<evidence type="ECO:0000256" key="1">
    <source>
        <dbReference type="ARBA" id="ARBA00000085"/>
    </source>
</evidence>
<evidence type="ECO:0000256" key="14">
    <source>
        <dbReference type="ARBA" id="ARBA00023306"/>
    </source>
</evidence>
<keyword evidence="8" id="KW-0547">Nucleotide-binding</keyword>
<dbReference type="CDD" id="cd00130">
    <property type="entry name" value="PAS"/>
    <property type="match status" value="1"/>
</dbReference>
<keyword evidence="17" id="KW-0175">Coiled coil</keyword>
<dbReference type="InterPro" id="IPR011006">
    <property type="entry name" value="CheY-like_superfamily"/>
</dbReference>
<keyword evidence="5 16" id="KW-0597">Phosphoprotein</keyword>
<evidence type="ECO:0000256" key="5">
    <source>
        <dbReference type="ARBA" id="ARBA00022553"/>
    </source>
</evidence>
<feature type="domain" description="Response regulatory" evidence="20">
    <location>
        <begin position="835"/>
        <end position="954"/>
    </location>
</feature>
<dbReference type="InterPro" id="IPR035965">
    <property type="entry name" value="PAS-like_dom_sf"/>
</dbReference>
<dbReference type="SUPFAM" id="SSF55785">
    <property type="entry name" value="PYP-like sensor domain (PAS domain)"/>
    <property type="match status" value="1"/>
</dbReference>
<feature type="domain" description="Response regulatory" evidence="20">
    <location>
        <begin position="690"/>
        <end position="811"/>
    </location>
</feature>
<dbReference type="InterPro" id="IPR005467">
    <property type="entry name" value="His_kinase_dom"/>
</dbReference>
<evidence type="ECO:0000259" key="20">
    <source>
        <dbReference type="PROSITE" id="PS50110"/>
    </source>
</evidence>
<evidence type="ECO:0000256" key="8">
    <source>
        <dbReference type="ARBA" id="ARBA00022741"/>
    </source>
</evidence>
<dbReference type="Gene3D" id="3.30.565.10">
    <property type="entry name" value="Histidine kinase-like ATPase, C-terminal domain"/>
    <property type="match status" value="1"/>
</dbReference>
<evidence type="ECO:0000259" key="23">
    <source>
        <dbReference type="PROSITE" id="PS50894"/>
    </source>
</evidence>
<sequence length="1172" mass="129904">MVRIGGLLLCWLLCVSVQAAQVPLSEEDRAWVKAHPVIRVGVERDGWAPFDVIDKQGGYTGLSGEYLQLISRRLGMRVEVVPFDNWDAALVALRTDKVDVLPSVVRSPERDTFMLFTQPYIVSSSLVFTRSEEHLQTLADLQRHEVAVERGYLIESRLKETVPGIRLMRVDNTAEALQALSSGRVDAYVGDMIVATYLIRELNLTNIEVRAESGLSSSELRFAVRKSAPQLQRVLDKALQTVTDQDTATIKGHWLPALTEFNWQRLLVVGWPYLLGLMLLMGFVLVWNRRLSVQISERERAEAEAQLQRRTLIALINAIPDPIWFKDEKGHYGGINQACAELFGITPEEAIGKSDLELLGAEWASARAGHDKVALTRQGAFETEGWARYPDGRRAVFDTLRTTFQDDQGALLGLVGVSRDITSRKQAEEALLAAKEMAEDTARLKSDFLANMSHEIRTPMNAIIGMSHLALRADPSPRQRDYLNKIQQSGQHLLGIINDILDFSKIEAGKLNVEHIDFDLRQVLENVANLIADKANEKNLELVFNLDPAVPQFLIGDPLRLGQVLINLCNNAVKFTESGEVELQISLDQRRAKELQVCFAVRDTGIGMSKEQIGRLFQSFQQADTSTTRKYGGTGLGLAICKKLVEAMGGEVGVESQQGKGSLFWCSIPFGIGLAQDAPLEPPAQLQGRRVLVVDDNSTARQVLDGMLGNMGMVVDVVESGAQALSRIPEAIRQGEPYELVLIDWQMPMMDGIETTRRLRALDLPNPPQILMVTAYGREELLVSANSVGIDDVLFKPVNPVLLRDAVLRSFDVDLADLDVRPQRGEELPDFSGHRVLLVEDNELNREVVIGLAEGSGLQVDEAEHGEIALTKLRANPDGYYSLVLMDMQMPVLDGISATFALRKEPRFARLPVIAMTANALPEDRERCIRAGMNDYIGKPIEPRELWATLTRWILTQPSAPKAPVTADMNKVPNAAQAVVAGWRLPGIDGDTGLRRVLGKVGLYQRLLTKFASSQSDAAEQIRAAVQAGELQVAERLAHTLKGLAGNLGANDLQVQTMALESAIKDAQHQDLEEVLQRVQNSLHELMSAIRKQFPEFDAASESAQDEAAMRDLCARLELLLIDDDPRAGKFFDAHALQLRIFFKADYDVLASAMRAYDFSGALHIIRERCSD</sequence>
<keyword evidence="25" id="KW-1185">Reference proteome</keyword>
<keyword evidence="9 24" id="KW-0418">Kinase</keyword>
<dbReference type="InterPro" id="IPR000014">
    <property type="entry name" value="PAS"/>
</dbReference>
<feature type="domain" description="Histidine kinase" evidence="19">
    <location>
        <begin position="451"/>
        <end position="672"/>
    </location>
</feature>
<keyword evidence="4" id="KW-1003">Cell membrane</keyword>
<dbReference type="PANTHER" id="PTHR45339">
    <property type="entry name" value="HYBRID SIGNAL TRANSDUCTION HISTIDINE KINASE J"/>
    <property type="match status" value="1"/>
</dbReference>
<dbReference type="SMART" id="SM00448">
    <property type="entry name" value="REC"/>
    <property type="match status" value="2"/>
</dbReference>
<gene>
    <name evidence="24" type="ORF">SAMN05216255_2133</name>
</gene>
<dbReference type="InterPro" id="IPR003661">
    <property type="entry name" value="HisK_dim/P_dom"/>
</dbReference>
<feature type="domain" description="HPt" evidence="23">
    <location>
        <begin position="1000"/>
        <end position="1100"/>
    </location>
</feature>
<dbReference type="CDD" id="cd16922">
    <property type="entry name" value="HATPase_EvgS-ArcB-TorS-like"/>
    <property type="match status" value="1"/>
</dbReference>
<evidence type="ECO:0000256" key="12">
    <source>
        <dbReference type="ARBA" id="ARBA00023012"/>
    </source>
</evidence>
<accession>A0A239D9J1</accession>
<reference evidence="25" key="1">
    <citation type="submission" date="2017-06" db="EMBL/GenBank/DDBJ databases">
        <authorList>
            <person name="Varghese N."/>
            <person name="Submissions S."/>
        </authorList>
    </citation>
    <scope>NUCLEOTIDE SEQUENCE [LARGE SCALE GENOMIC DNA]</scope>
    <source>
        <strain evidence="25">CIP 108523</strain>
    </source>
</reference>
<evidence type="ECO:0000256" key="15">
    <source>
        <dbReference type="PROSITE-ProRule" id="PRU00110"/>
    </source>
</evidence>
<name>A0A239D9J1_9PSED</name>
<dbReference type="FunFam" id="3.30.565.10:FF:000010">
    <property type="entry name" value="Sensor histidine kinase RcsC"/>
    <property type="match status" value="1"/>
</dbReference>
<keyword evidence="7" id="KW-0812">Transmembrane</keyword>
<evidence type="ECO:0000256" key="17">
    <source>
        <dbReference type="SAM" id="Coils"/>
    </source>
</evidence>
<evidence type="ECO:0000256" key="9">
    <source>
        <dbReference type="ARBA" id="ARBA00022777"/>
    </source>
</evidence>
<evidence type="ECO:0000256" key="16">
    <source>
        <dbReference type="PROSITE-ProRule" id="PRU00169"/>
    </source>
</evidence>
<dbReference type="EC" id="2.7.13.3" evidence="3"/>
<dbReference type="InterPro" id="IPR004358">
    <property type="entry name" value="Sig_transdc_His_kin-like_C"/>
</dbReference>
<comment type="catalytic activity">
    <reaction evidence="1">
        <text>ATP + protein L-histidine = ADP + protein N-phospho-L-histidine.</text>
        <dbReference type="EC" id="2.7.13.3"/>
    </reaction>
</comment>
<dbReference type="SMART" id="SM00388">
    <property type="entry name" value="HisKA"/>
    <property type="match status" value="1"/>
</dbReference>
<keyword evidence="6" id="KW-0808">Transferase</keyword>
<dbReference type="Gene3D" id="1.10.287.130">
    <property type="match status" value="1"/>
</dbReference>
<dbReference type="FunFam" id="1.10.287.130:FF:000038">
    <property type="entry name" value="Sensory transduction histidine kinase"/>
    <property type="match status" value="1"/>
</dbReference>
<dbReference type="InterPro" id="IPR003594">
    <property type="entry name" value="HATPase_dom"/>
</dbReference>
<dbReference type="Pfam" id="PF01627">
    <property type="entry name" value="Hpt"/>
    <property type="match status" value="1"/>
</dbReference>
<dbReference type="SMART" id="SM00387">
    <property type="entry name" value="HATPase_c"/>
    <property type="match status" value="1"/>
</dbReference>
<dbReference type="InterPro" id="IPR036641">
    <property type="entry name" value="HPT_dom_sf"/>
</dbReference>
<dbReference type="PRINTS" id="PR00344">
    <property type="entry name" value="BCTRLSENSOR"/>
</dbReference>
<dbReference type="SMART" id="SM00073">
    <property type="entry name" value="HPT"/>
    <property type="match status" value="1"/>
</dbReference>
<dbReference type="InterPro" id="IPR036890">
    <property type="entry name" value="HATPase_C_sf"/>
</dbReference>
<evidence type="ECO:0000259" key="21">
    <source>
        <dbReference type="PROSITE" id="PS50112"/>
    </source>
</evidence>
<keyword evidence="12" id="KW-0902">Two-component regulatory system</keyword>
<dbReference type="AlphaFoldDB" id="A0A239D9J1"/>
<feature type="modified residue" description="4-aspartylphosphate" evidence="16">
    <location>
        <position position="887"/>
    </location>
</feature>
<evidence type="ECO:0000256" key="2">
    <source>
        <dbReference type="ARBA" id="ARBA00004651"/>
    </source>
</evidence>
<keyword evidence="10" id="KW-0067">ATP-binding</keyword>
<dbReference type="SUPFAM" id="SSF47226">
    <property type="entry name" value="Histidine-containing phosphotransfer domain, HPT domain"/>
    <property type="match status" value="1"/>
</dbReference>
<dbReference type="CDD" id="cd00082">
    <property type="entry name" value="HisKA"/>
    <property type="match status" value="1"/>
</dbReference>
<dbReference type="Pfam" id="PF00497">
    <property type="entry name" value="SBP_bac_3"/>
    <property type="match status" value="1"/>
</dbReference>
<evidence type="ECO:0000256" key="7">
    <source>
        <dbReference type="ARBA" id="ARBA00022692"/>
    </source>
</evidence>
<feature type="modified residue" description="4-aspartylphosphate" evidence="16">
    <location>
        <position position="744"/>
    </location>
</feature>
<feature type="domain" description="PAC" evidence="22">
    <location>
        <begin position="381"/>
        <end position="433"/>
    </location>
</feature>
<evidence type="ECO:0000313" key="24">
    <source>
        <dbReference type="EMBL" id="SNS28708.1"/>
    </source>
</evidence>
<protein>
    <recommendedName>
        <fullName evidence="3">histidine kinase</fullName>
        <ecNumber evidence="3">2.7.13.3</ecNumber>
    </recommendedName>
</protein>
<keyword evidence="13" id="KW-0472">Membrane</keyword>
<dbReference type="InterPro" id="IPR000700">
    <property type="entry name" value="PAS-assoc_C"/>
</dbReference>
<dbReference type="Pfam" id="PF08448">
    <property type="entry name" value="PAS_4"/>
    <property type="match status" value="1"/>
</dbReference>
<dbReference type="Pfam" id="PF00072">
    <property type="entry name" value="Response_reg"/>
    <property type="match status" value="2"/>
</dbReference>
<dbReference type="Gene3D" id="3.30.450.20">
    <property type="entry name" value="PAS domain"/>
    <property type="match status" value="1"/>
</dbReference>
<dbReference type="RefSeq" id="WP_089359703.1">
    <property type="nucleotide sequence ID" value="NZ_FZOG01000002.1"/>
</dbReference>
<dbReference type="InterPro" id="IPR001789">
    <property type="entry name" value="Sig_transdc_resp-reg_receiver"/>
</dbReference>
<evidence type="ECO:0000256" key="11">
    <source>
        <dbReference type="ARBA" id="ARBA00022989"/>
    </source>
</evidence>
<dbReference type="SUPFAM" id="SSF55874">
    <property type="entry name" value="ATPase domain of HSP90 chaperone/DNA topoisomerase II/histidine kinase"/>
    <property type="match status" value="1"/>
</dbReference>
<feature type="modified residue" description="Phosphohistidine" evidence="15">
    <location>
        <position position="1039"/>
    </location>
</feature>
<dbReference type="InterPro" id="IPR001638">
    <property type="entry name" value="Solute-binding_3/MltF_N"/>
</dbReference>